<protein>
    <submittedName>
        <fullName evidence="5">Alanine racemase 1</fullName>
        <ecNumber evidence="5">5.1.1.1</ecNumber>
    </submittedName>
</protein>
<keyword evidence="2" id="KW-0663">Pyridoxal phosphate</keyword>
<proteinExistence type="predicted"/>
<accession>A0A644ZTR2</accession>
<name>A0A644ZTR2_9ZZZZ</name>
<organism evidence="5">
    <name type="scientific">bioreactor metagenome</name>
    <dbReference type="NCBI Taxonomy" id="1076179"/>
    <lineage>
        <taxon>unclassified sequences</taxon>
        <taxon>metagenomes</taxon>
        <taxon>ecological metagenomes</taxon>
    </lineage>
</organism>
<comment type="caution">
    <text evidence="5">The sequence shown here is derived from an EMBL/GenBank/DDBJ whole genome shotgun (WGS) entry which is preliminary data.</text>
</comment>
<dbReference type="AlphaFoldDB" id="A0A644ZTR2"/>
<dbReference type="PANTHER" id="PTHR30511:SF0">
    <property type="entry name" value="ALANINE RACEMASE, CATABOLIC-RELATED"/>
    <property type="match status" value="1"/>
</dbReference>
<sequence length="265" mass="29367">MRSAELLSAAAVKLGKKAKVHLAIETGMNRIGFSPEHAGEFAAEVAALPGIELEGVFSHFAMADAKDKTFCHEQYAKFQRALFKIRVRGIEIPIKHISNSATISELPEMQLDMVRQGITLYGLWPSDDVGHCLNYEPAMKVKAKITFVKQIEQGETVGYGRTFTADRPTKIATLPLGYADGISRKLSNKGYVLLKGKKAPIVGKICMDQFMIDVTDIENVEIGDEVLVFGSRELSADKVAEWTETISYEVLCAVSKRIPRIYINR</sequence>
<evidence type="ECO:0000256" key="1">
    <source>
        <dbReference type="ARBA" id="ARBA00001933"/>
    </source>
</evidence>
<feature type="domain" description="Alanine racemase C-terminal" evidence="4">
    <location>
        <begin position="138"/>
        <end position="263"/>
    </location>
</feature>
<dbReference type="Pfam" id="PF01168">
    <property type="entry name" value="Ala_racemase_N"/>
    <property type="match status" value="1"/>
</dbReference>
<dbReference type="SMART" id="SM01005">
    <property type="entry name" value="Ala_racemase_C"/>
    <property type="match status" value="1"/>
</dbReference>
<dbReference type="GO" id="GO:0009252">
    <property type="term" value="P:peptidoglycan biosynthetic process"/>
    <property type="evidence" value="ECO:0007669"/>
    <property type="project" value="TreeGrafter"/>
</dbReference>
<dbReference type="PANTHER" id="PTHR30511">
    <property type="entry name" value="ALANINE RACEMASE"/>
    <property type="match status" value="1"/>
</dbReference>
<dbReference type="InterPro" id="IPR009006">
    <property type="entry name" value="Ala_racemase/Decarboxylase_C"/>
</dbReference>
<dbReference type="EC" id="5.1.1.1" evidence="5"/>
<evidence type="ECO:0000256" key="2">
    <source>
        <dbReference type="ARBA" id="ARBA00022898"/>
    </source>
</evidence>
<dbReference type="InterPro" id="IPR029066">
    <property type="entry name" value="PLP-binding_barrel"/>
</dbReference>
<dbReference type="Gene3D" id="3.20.20.10">
    <property type="entry name" value="Alanine racemase"/>
    <property type="match status" value="1"/>
</dbReference>
<dbReference type="NCBIfam" id="TIGR00492">
    <property type="entry name" value="alr"/>
    <property type="match status" value="1"/>
</dbReference>
<reference evidence="5" key="1">
    <citation type="submission" date="2019-08" db="EMBL/GenBank/DDBJ databases">
        <authorList>
            <person name="Kucharzyk K."/>
            <person name="Murdoch R.W."/>
            <person name="Higgins S."/>
            <person name="Loffler F."/>
        </authorList>
    </citation>
    <scope>NUCLEOTIDE SEQUENCE</scope>
</reference>
<dbReference type="InterPro" id="IPR001608">
    <property type="entry name" value="Ala_racemase_N"/>
</dbReference>
<dbReference type="SUPFAM" id="SSF50621">
    <property type="entry name" value="Alanine racemase C-terminal domain-like"/>
    <property type="match status" value="1"/>
</dbReference>
<dbReference type="GO" id="GO:0030632">
    <property type="term" value="P:D-alanine biosynthetic process"/>
    <property type="evidence" value="ECO:0007669"/>
    <property type="project" value="TreeGrafter"/>
</dbReference>
<evidence type="ECO:0000259" key="4">
    <source>
        <dbReference type="SMART" id="SM01005"/>
    </source>
</evidence>
<dbReference type="SUPFAM" id="SSF51419">
    <property type="entry name" value="PLP-binding barrel"/>
    <property type="match status" value="1"/>
</dbReference>
<evidence type="ECO:0000256" key="3">
    <source>
        <dbReference type="ARBA" id="ARBA00023235"/>
    </source>
</evidence>
<dbReference type="Gene3D" id="2.40.37.10">
    <property type="entry name" value="Lyase, Ornithine Decarboxylase, Chain A, domain 1"/>
    <property type="match status" value="1"/>
</dbReference>
<dbReference type="InterPro" id="IPR011079">
    <property type="entry name" value="Ala_racemase_C"/>
</dbReference>
<dbReference type="GO" id="GO:0008784">
    <property type="term" value="F:alanine racemase activity"/>
    <property type="evidence" value="ECO:0007669"/>
    <property type="project" value="UniProtKB-EC"/>
</dbReference>
<dbReference type="GO" id="GO:0005829">
    <property type="term" value="C:cytosol"/>
    <property type="evidence" value="ECO:0007669"/>
    <property type="project" value="TreeGrafter"/>
</dbReference>
<comment type="cofactor">
    <cofactor evidence="1">
        <name>pyridoxal 5'-phosphate</name>
        <dbReference type="ChEBI" id="CHEBI:597326"/>
    </cofactor>
</comment>
<dbReference type="GO" id="GO:0030170">
    <property type="term" value="F:pyridoxal phosphate binding"/>
    <property type="evidence" value="ECO:0007669"/>
    <property type="project" value="TreeGrafter"/>
</dbReference>
<dbReference type="FunFam" id="2.40.37.10:FF:000006">
    <property type="entry name" value="Alanine racemase"/>
    <property type="match status" value="1"/>
</dbReference>
<dbReference type="PRINTS" id="PR00992">
    <property type="entry name" value="ALARACEMASE"/>
</dbReference>
<evidence type="ECO:0000313" key="5">
    <source>
        <dbReference type="EMBL" id="MPM44275.1"/>
    </source>
</evidence>
<keyword evidence="3 5" id="KW-0413">Isomerase</keyword>
<dbReference type="Pfam" id="PF00842">
    <property type="entry name" value="Ala_racemase_C"/>
    <property type="match status" value="1"/>
</dbReference>
<dbReference type="InterPro" id="IPR000821">
    <property type="entry name" value="Ala_racemase"/>
</dbReference>
<dbReference type="EMBL" id="VSSQ01010414">
    <property type="protein sequence ID" value="MPM44275.1"/>
    <property type="molecule type" value="Genomic_DNA"/>
</dbReference>
<dbReference type="CDD" id="cd00430">
    <property type="entry name" value="PLPDE_III_AR"/>
    <property type="match status" value="1"/>
</dbReference>
<gene>
    <name evidence="5" type="primary">alr1_17</name>
    <name evidence="5" type="ORF">SDC9_90953</name>
</gene>